<feature type="transmembrane region" description="Helical" evidence="1">
    <location>
        <begin position="50"/>
        <end position="69"/>
    </location>
</feature>
<feature type="transmembrane region" description="Helical" evidence="1">
    <location>
        <begin position="12"/>
        <end position="30"/>
    </location>
</feature>
<evidence type="ECO:0000256" key="1">
    <source>
        <dbReference type="SAM" id="Phobius"/>
    </source>
</evidence>
<keyword evidence="1" id="KW-0812">Transmembrane</keyword>
<dbReference type="EMBL" id="MG598531">
    <property type="protein sequence ID" value="AWD77432.1"/>
    <property type="molecule type" value="Genomic_DNA"/>
</dbReference>
<sequence>MNFRFFKKNYKNINLYIGIKNQIFLIYTLYKLKSPFRTRLKNIFSPDYYIDYKISAPLIIILLSLFTFLV</sequence>
<reference evidence="2" key="1">
    <citation type="submission" date="2017-12" db="EMBL/GenBank/DDBJ databases">
        <title>Complete Sequences of the chloroplast DNA of the Grateloupia filicina.</title>
        <authorList>
            <person name="Liu T."/>
            <person name="Liu C."/>
            <person name="Li Y."/>
        </authorList>
    </citation>
    <scope>NUCLEOTIDE SEQUENCE</scope>
</reference>
<proteinExistence type="predicted"/>
<keyword evidence="1" id="KW-1133">Transmembrane helix</keyword>
<protein>
    <submittedName>
        <fullName evidence="2">Uncharacterized protein</fullName>
    </submittedName>
</protein>
<accession>A0A2S1FXD9</accession>
<dbReference type="AlphaFoldDB" id="A0A2S1FXD9"/>
<keyword evidence="1" id="KW-0472">Membrane</keyword>
<geneLocation type="chloroplast" evidence="2"/>
<organism evidence="2">
    <name type="scientific">Grateloupia filicina</name>
    <dbReference type="NCBI Taxonomy" id="31455"/>
    <lineage>
        <taxon>Eukaryota</taxon>
        <taxon>Rhodophyta</taxon>
        <taxon>Florideophyceae</taxon>
        <taxon>Rhodymeniophycidae</taxon>
        <taxon>Halymeniales</taxon>
        <taxon>Halymeniaceae</taxon>
        <taxon>Grateloupia</taxon>
    </lineage>
</organism>
<keyword evidence="2" id="KW-0934">Plastid</keyword>
<evidence type="ECO:0000313" key="2">
    <source>
        <dbReference type="EMBL" id="AWD77432.1"/>
    </source>
</evidence>
<gene>
    <name evidence="2" type="ORF">Grafi_p074</name>
</gene>
<keyword evidence="2" id="KW-0150">Chloroplast</keyword>
<name>A0A2S1FXD9_9FLOR</name>